<keyword evidence="4 5" id="KW-0472">Membrane</keyword>
<accession>F8FFV2</accession>
<reference evidence="7" key="1">
    <citation type="submission" date="2011-06" db="EMBL/GenBank/DDBJ databases">
        <title>Complete genome sequence of Paenibacillus mucilaginosus KNP414.</title>
        <authorList>
            <person name="Wang J."/>
            <person name="Hu S."/>
            <person name="Hu X."/>
            <person name="Zhang B."/>
            <person name="Dong D."/>
            <person name="Zhang S."/>
            <person name="Zhao K."/>
            <person name="Wu D."/>
        </authorList>
    </citation>
    <scope>NUCLEOTIDE SEQUENCE [LARGE SCALE GENOMIC DNA]</scope>
    <source>
        <strain evidence="7">KNP414</strain>
    </source>
</reference>
<evidence type="ECO:0000313" key="7">
    <source>
        <dbReference type="Proteomes" id="UP000006620"/>
    </source>
</evidence>
<dbReference type="PATRIC" id="fig|1036673.3.peg.3869"/>
<dbReference type="NCBIfam" id="NF010229">
    <property type="entry name" value="PRK13682.1-4"/>
    <property type="match status" value="1"/>
</dbReference>
<evidence type="ECO:0000256" key="3">
    <source>
        <dbReference type="ARBA" id="ARBA00022989"/>
    </source>
</evidence>
<evidence type="ECO:0000256" key="1">
    <source>
        <dbReference type="ARBA" id="ARBA00022475"/>
    </source>
</evidence>
<evidence type="ECO:0000313" key="6">
    <source>
        <dbReference type="EMBL" id="AEI42729.1"/>
    </source>
</evidence>
<organism evidence="6 7">
    <name type="scientific">Paenibacillus mucilaginosus (strain KNP414)</name>
    <dbReference type="NCBI Taxonomy" id="1036673"/>
    <lineage>
        <taxon>Bacteria</taxon>
        <taxon>Bacillati</taxon>
        <taxon>Bacillota</taxon>
        <taxon>Bacilli</taxon>
        <taxon>Bacillales</taxon>
        <taxon>Paenibacillaceae</taxon>
        <taxon>Paenibacillus</taxon>
    </lineage>
</organism>
<dbReference type="Pfam" id="PF07043">
    <property type="entry name" value="DUF1328"/>
    <property type="match status" value="1"/>
</dbReference>
<dbReference type="RefSeq" id="WP_013917885.1">
    <property type="nucleotide sequence ID" value="NC_015690.1"/>
</dbReference>
<keyword evidence="2 5" id="KW-0812">Transmembrane</keyword>
<protein>
    <submittedName>
        <fullName evidence="6">Uncharacterized protein</fullName>
    </submittedName>
</protein>
<dbReference type="HAMAP" id="MF_01361">
    <property type="entry name" value="UPF0391"/>
    <property type="match status" value="1"/>
</dbReference>
<keyword evidence="3 5" id="KW-1133">Transmembrane helix</keyword>
<dbReference type="HOGENOM" id="CLU_187346_2_1_9"/>
<feature type="transmembrane region" description="Helical" evidence="5">
    <location>
        <begin position="30"/>
        <end position="49"/>
    </location>
</feature>
<dbReference type="EMBL" id="CP002869">
    <property type="protein sequence ID" value="AEI42729.1"/>
    <property type="molecule type" value="Genomic_DNA"/>
</dbReference>
<evidence type="ECO:0000256" key="5">
    <source>
        <dbReference type="SAM" id="Phobius"/>
    </source>
</evidence>
<reference evidence="6 7" key="2">
    <citation type="journal article" date="2013" name="Genome Announc.">
        <title>Genome Sequence of Growth-Improving Paenibacillus mucilaginosus Strain KNP414.</title>
        <authorList>
            <person name="Lu J.J."/>
            <person name="Wang J.F."/>
            <person name="Hu X.F."/>
        </authorList>
    </citation>
    <scope>NUCLEOTIDE SEQUENCE [LARGE SCALE GENOMIC DNA]</scope>
    <source>
        <strain evidence="6 7">KNP414</strain>
    </source>
</reference>
<evidence type="ECO:0000256" key="4">
    <source>
        <dbReference type="ARBA" id="ARBA00023136"/>
    </source>
</evidence>
<dbReference type="InterPro" id="IPR009760">
    <property type="entry name" value="DUF1328"/>
</dbReference>
<gene>
    <name evidence="6" type="ordered locus">KNP414_04197</name>
</gene>
<dbReference type="KEGG" id="pms:KNP414_04197"/>
<dbReference type="GO" id="GO:0005886">
    <property type="term" value="C:plasma membrane"/>
    <property type="evidence" value="ECO:0007669"/>
    <property type="project" value="InterPro"/>
</dbReference>
<keyword evidence="1" id="KW-1003">Cell membrane</keyword>
<name>F8FFV2_PAEMK</name>
<dbReference type="AlphaFoldDB" id="F8FFV2"/>
<sequence length="54" mass="5746">MITWSFLFLLVAVAAGIFGFLGIAGTAAGIAKMLFIAFLILFVASFFTGRKGRT</sequence>
<evidence type="ECO:0000256" key="2">
    <source>
        <dbReference type="ARBA" id="ARBA00022692"/>
    </source>
</evidence>
<proteinExistence type="inferred from homology"/>
<dbReference type="PIRSF" id="PIRSF036466">
    <property type="entry name" value="UCP036466"/>
    <property type="match status" value="1"/>
</dbReference>
<dbReference type="Proteomes" id="UP000006620">
    <property type="component" value="Chromosome"/>
</dbReference>
<feature type="transmembrane region" description="Helical" evidence="5">
    <location>
        <begin position="7"/>
        <end position="24"/>
    </location>
</feature>